<keyword evidence="1" id="KW-1133">Transmembrane helix</keyword>
<sequence>MDVVIEHGWIWLVSLGGFLALWPISLLRRDASIVDFWWGPGFGAMAVALWLSMGRPTDGMTLAILVPLLLWSARLGVHLGLRRIREGEEDARYQELRAAWQPGWAWKSLFVVFLLQSVLQGLTAMGVLAGLARAPGVAPSAGVYVLSALAILAAIVELISDLQLDRFRARVPHGGLLTTGLRGIVRYPSYSAEIAFWSLLSLLAVVAGVWWAPLSALLIFALLRYVSGVAVLEDRLARTRPDFESYRARVPALMPRLMQRGPGAGSGQRKAAD</sequence>
<feature type="transmembrane region" description="Helical" evidence="1">
    <location>
        <begin position="141"/>
        <end position="160"/>
    </location>
</feature>
<dbReference type="AlphaFoldDB" id="A0A849L3S3"/>
<dbReference type="PROSITE" id="PS50244">
    <property type="entry name" value="S5A_REDUCTASE"/>
    <property type="match status" value="1"/>
</dbReference>
<feature type="transmembrane region" description="Helical" evidence="1">
    <location>
        <begin position="109"/>
        <end position="129"/>
    </location>
</feature>
<dbReference type="RefSeq" id="WP_171324968.1">
    <property type="nucleotide sequence ID" value="NZ_JABFBC010000001.1"/>
</dbReference>
<reference evidence="2 3" key="1">
    <citation type="submission" date="2020-05" db="EMBL/GenBank/DDBJ databases">
        <title>Gimesia benthica sp. nov., a novel planctomycete isolated from a deep-sea water sample of the Northwest Indian Ocean.</title>
        <authorList>
            <person name="Wang J."/>
            <person name="Ruan C."/>
            <person name="Song L."/>
            <person name="Zhu Y."/>
            <person name="Li A."/>
            <person name="Zheng X."/>
            <person name="Wang L."/>
            <person name="Lu Z."/>
            <person name="Huang Y."/>
            <person name="Du W."/>
            <person name="Zhou Y."/>
            <person name="Huang L."/>
            <person name="Dai X."/>
        </authorList>
    </citation>
    <scope>NUCLEOTIDE SEQUENCE [LARGE SCALE GENOMIC DNA]</scope>
    <source>
        <strain evidence="2 3">YYQ-30</strain>
    </source>
</reference>
<dbReference type="Gene3D" id="1.20.120.1630">
    <property type="match status" value="1"/>
</dbReference>
<keyword evidence="3" id="KW-1185">Reference proteome</keyword>
<dbReference type="PANTHER" id="PTHR32251">
    <property type="entry name" value="3-OXO-5-ALPHA-STEROID 4-DEHYDROGENASE"/>
    <property type="match status" value="1"/>
</dbReference>
<feature type="transmembrane region" description="Helical" evidence="1">
    <location>
        <begin position="6"/>
        <end position="24"/>
    </location>
</feature>
<protein>
    <submittedName>
        <fullName evidence="2">DUF1295 domain-containing protein</fullName>
    </submittedName>
</protein>
<name>A0A849L3S3_9RHOB</name>
<dbReference type="Pfam" id="PF06966">
    <property type="entry name" value="DUF1295"/>
    <property type="match status" value="1"/>
</dbReference>
<gene>
    <name evidence="2" type="ORF">HMH01_10245</name>
</gene>
<dbReference type="InterPro" id="IPR010721">
    <property type="entry name" value="UstE-like"/>
</dbReference>
<keyword evidence="1" id="KW-0812">Transmembrane</keyword>
<feature type="transmembrane region" description="Helical" evidence="1">
    <location>
        <begin position="194"/>
        <end position="212"/>
    </location>
</feature>
<evidence type="ECO:0000313" key="3">
    <source>
        <dbReference type="Proteomes" id="UP000572377"/>
    </source>
</evidence>
<comment type="caution">
    <text evidence="2">The sequence shown here is derived from an EMBL/GenBank/DDBJ whole genome shotgun (WGS) entry which is preliminary data.</text>
</comment>
<feature type="transmembrane region" description="Helical" evidence="1">
    <location>
        <begin position="36"/>
        <end position="53"/>
    </location>
</feature>
<dbReference type="EMBL" id="JABFBC010000001">
    <property type="protein sequence ID" value="NNU80817.1"/>
    <property type="molecule type" value="Genomic_DNA"/>
</dbReference>
<dbReference type="PANTHER" id="PTHR32251:SF17">
    <property type="entry name" value="STEROID 5-ALPHA REDUCTASE C-TERMINAL DOMAIN-CONTAINING PROTEIN"/>
    <property type="match status" value="1"/>
</dbReference>
<dbReference type="Proteomes" id="UP000572377">
    <property type="component" value="Unassembled WGS sequence"/>
</dbReference>
<proteinExistence type="predicted"/>
<organism evidence="2 3">
    <name type="scientific">Halovulum dunhuangense</name>
    <dbReference type="NCBI Taxonomy" id="1505036"/>
    <lineage>
        <taxon>Bacteria</taxon>
        <taxon>Pseudomonadati</taxon>
        <taxon>Pseudomonadota</taxon>
        <taxon>Alphaproteobacteria</taxon>
        <taxon>Rhodobacterales</taxon>
        <taxon>Paracoccaceae</taxon>
        <taxon>Halovulum</taxon>
    </lineage>
</organism>
<keyword evidence="1" id="KW-0472">Membrane</keyword>
<evidence type="ECO:0000256" key="1">
    <source>
        <dbReference type="SAM" id="Phobius"/>
    </source>
</evidence>
<evidence type="ECO:0000313" key="2">
    <source>
        <dbReference type="EMBL" id="NNU80817.1"/>
    </source>
</evidence>
<accession>A0A849L3S3</accession>
<dbReference type="GO" id="GO:0016020">
    <property type="term" value="C:membrane"/>
    <property type="evidence" value="ECO:0007669"/>
    <property type="project" value="TreeGrafter"/>
</dbReference>